<comment type="cofactor">
    <cofactor evidence="1">
        <name>FMN</name>
        <dbReference type="ChEBI" id="CHEBI:58210"/>
    </cofactor>
</comment>
<dbReference type="OrthoDB" id="276546at2759"/>
<dbReference type="GO" id="GO:0003959">
    <property type="term" value="F:NADPH dehydrogenase activity"/>
    <property type="evidence" value="ECO:0007669"/>
    <property type="project" value="UniProtKB-ARBA"/>
</dbReference>
<sequence>MPAYKFTNRVHPIPLGHTNLFEPIEVGDMKLAHRVVMAPLTRLRATKYAPNGELAPEYYAQRAQRPGTLIITEASYPAPQFGGYVNAPGLWAKEHWDVWREVFKRVHEKKSFIYVQLWNMGRQAPPAVLKADGLRYDSASDGVYMDKNSEEEAIKSNNPQHGLTKDEIKQYVKDFVRASKESVENGADGVEIHSANGYLLNQFLDPGSNKRTDEYGGSIENRARFTLEVVDAVVDAIGPEKTAVRFSPYGKFGSMSGGSAPEIVAQYAYVFGELERRAKQGKRLSYIHLVEPRVTHPGLLEGQGEYDEGSNDFIYSIWKGVVLRAGNLALHPEVVKEWVKFPRTLICYGRFFISNPDLVDRLEKGLPLTEYDRDNFYTHGAEGYTDYPNYSECVKEGYQKDL</sequence>
<dbReference type="GO" id="GO:0010181">
    <property type="term" value="F:FMN binding"/>
    <property type="evidence" value="ECO:0007669"/>
    <property type="project" value="InterPro"/>
</dbReference>
<proteinExistence type="inferred from homology"/>
<evidence type="ECO:0000256" key="4">
    <source>
        <dbReference type="ARBA" id="ARBA00023002"/>
    </source>
</evidence>
<comment type="similarity">
    <text evidence="2">Belongs to the NADH:flavin oxidoreductase/NADH oxidase family.</text>
</comment>
<name>A0A1Q3A3T7_ZYGRO</name>
<keyword evidence="3" id="KW-0285">Flavoprotein</keyword>
<dbReference type="CDD" id="cd02933">
    <property type="entry name" value="OYE_like_FMN"/>
    <property type="match status" value="1"/>
</dbReference>
<dbReference type="GO" id="GO:0006915">
    <property type="term" value="P:apoptotic process"/>
    <property type="evidence" value="ECO:0007669"/>
    <property type="project" value="UniProtKB-ARBA"/>
</dbReference>
<dbReference type="SUPFAM" id="SSF51395">
    <property type="entry name" value="FMN-linked oxidoreductases"/>
    <property type="match status" value="1"/>
</dbReference>
<accession>A0A1Q3A3T7</accession>
<dbReference type="PANTHER" id="PTHR22893">
    <property type="entry name" value="NADH OXIDOREDUCTASE-RELATED"/>
    <property type="match status" value="1"/>
</dbReference>
<dbReference type="EMBL" id="BDGX01000021">
    <property type="protein sequence ID" value="GAV50362.1"/>
    <property type="molecule type" value="Genomic_DNA"/>
</dbReference>
<protein>
    <recommendedName>
        <fullName evidence="5">NADH:flavin oxidoreductase/NADH oxidase N-terminal domain-containing protein</fullName>
    </recommendedName>
</protein>
<gene>
    <name evidence="6" type="ORF">ZYGR_0U02180</name>
</gene>
<evidence type="ECO:0000256" key="1">
    <source>
        <dbReference type="ARBA" id="ARBA00001917"/>
    </source>
</evidence>
<reference evidence="6 7" key="1">
    <citation type="submission" date="2016-08" db="EMBL/GenBank/DDBJ databases">
        <title>Draft genome sequence of allopolyploid Zygosaccharomyces rouxii.</title>
        <authorList>
            <person name="Watanabe J."/>
            <person name="Uehara K."/>
            <person name="Mogi Y."/>
            <person name="Tsukioka Y."/>
        </authorList>
    </citation>
    <scope>NUCLEOTIDE SEQUENCE [LARGE SCALE GENOMIC DNA]</scope>
    <source>
        <strain evidence="6 7">NBRC 110957</strain>
    </source>
</reference>
<evidence type="ECO:0000313" key="6">
    <source>
        <dbReference type="EMBL" id="GAV50362.1"/>
    </source>
</evidence>
<dbReference type="PANTHER" id="PTHR22893:SF91">
    <property type="entry name" value="NADPH DEHYDROGENASE 2-RELATED"/>
    <property type="match status" value="1"/>
</dbReference>
<evidence type="ECO:0000256" key="2">
    <source>
        <dbReference type="ARBA" id="ARBA00005979"/>
    </source>
</evidence>
<evidence type="ECO:0000259" key="5">
    <source>
        <dbReference type="Pfam" id="PF00724"/>
    </source>
</evidence>
<dbReference type="FunFam" id="3.20.20.70:FF:000138">
    <property type="entry name" value="NADPH dehydrogenase 1"/>
    <property type="match status" value="1"/>
</dbReference>
<comment type="caution">
    <text evidence="6">The sequence shown here is derived from an EMBL/GenBank/DDBJ whole genome shotgun (WGS) entry which is preliminary data.</text>
</comment>
<dbReference type="InterPro" id="IPR045247">
    <property type="entry name" value="Oye-like"/>
</dbReference>
<dbReference type="InterPro" id="IPR013785">
    <property type="entry name" value="Aldolase_TIM"/>
</dbReference>
<keyword evidence="3" id="KW-0288">FMN</keyword>
<evidence type="ECO:0000313" key="7">
    <source>
        <dbReference type="Proteomes" id="UP000187013"/>
    </source>
</evidence>
<dbReference type="eggNOG" id="KOG0134">
    <property type="taxonomic scope" value="Eukaryota"/>
</dbReference>
<dbReference type="OMA" id="FQPMKIG"/>
<dbReference type="AlphaFoldDB" id="A0A1Q3A3T7"/>
<organism evidence="6 7">
    <name type="scientific">Zygosaccharomyces rouxii</name>
    <dbReference type="NCBI Taxonomy" id="4956"/>
    <lineage>
        <taxon>Eukaryota</taxon>
        <taxon>Fungi</taxon>
        <taxon>Dikarya</taxon>
        <taxon>Ascomycota</taxon>
        <taxon>Saccharomycotina</taxon>
        <taxon>Saccharomycetes</taxon>
        <taxon>Saccharomycetales</taxon>
        <taxon>Saccharomycetaceae</taxon>
        <taxon>Zygosaccharomyces</taxon>
    </lineage>
</organism>
<evidence type="ECO:0000256" key="3">
    <source>
        <dbReference type="ARBA" id="ARBA00022643"/>
    </source>
</evidence>
<dbReference type="Proteomes" id="UP000187013">
    <property type="component" value="Unassembled WGS sequence"/>
</dbReference>
<dbReference type="Pfam" id="PF00724">
    <property type="entry name" value="Oxidored_FMN"/>
    <property type="match status" value="1"/>
</dbReference>
<dbReference type="Gene3D" id="3.20.20.70">
    <property type="entry name" value="Aldolase class I"/>
    <property type="match status" value="1"/>
</dbReference>
<feature type="domain" description="NADH:flavin oxidoreductase/NADH oxidase N-terminal" evidence="5">
    <location>
        <begin position="19"/>
        <end position="368"/>
    </location>
</feature>
<keyword evidence="4" id="KW-0560">Oxidoreductase</keyword>
<dbReference type="InterPro" id="IPR001155">
    <property type="entry name" value="OxRdtase_FMN_N"/>
</dbReference>